<dbReference type="AlphaFoldDB" id="A0A9W6J0P1"/>
<reference evidence="2" key="1">
    <citation type="journal article" date="2014" name="Int. J. Syst. Evol. Microbiol.">
        <title>Complete genome sequence of Corynebacterium casei LMG S-19264T (=DSM 44701T), isolated from a smear-ripened cheese.</title>
        <authorList>
            <consortium name="US DOE Joint Genome Institute (JGI-PGF)"/>
            <person name="Walter F."/>
            <person name="Albersmeier A."/>
            <person name="Kalinowski J."/>
            <person name="Ruckert C."/>
        </authorList>
    </citation>
    <scope>NUCLEOTIDE SEQUENCE</scope>
    <source>
        <strain evidence="2">VKM B-2347</strain>
    </source>
</reference>
<gene>
    <name evidence="2" type="ORF">GCM10008179_22790</name>
</gene>
<reference evidence="2" key="2">
    <citation type="submission" date="2023-01" db="EMBL/GenBank/DDBJ databases">
        <authorList>
            <person name="Sun Q."/>
            <person name="Evtushenko L."/>
        </authorList>
    </citation>
    <scope>NUCLEOTIDE SEQUENCE</scope>
    <source>
        <strain evidence="2">VKM B-2347</strain>
    </source>
</reference>
<dbReference type="EMBL" id="BSFI01000008">
    <property type="protein sequence ID" value="GLK68641.1"/>
    <property type="molecule type" value="Genomic_DNA"/>
</dbReference>
<keyword evidence="3" id="KW-1185">Reference proteome</keyword>
<protein>
    <submittedName>
        <fullName evidence="2">Uncharacterized protein</fullName>
    </submittedName>
</protein>
<feature type="chain" id="PRO_5040878772" evidence="1">
    <location>
        <begin position="41"/>
        <end position="110"/>
    </location>
</feature>
<evidence type="ECO:0000256" key="1">
    <source>
        <dbReference type="SAM" id="SignalP"/>
    </source>
</evidence>
<accession>A0A9W6J0P1</accession>
<name>A0A9W6J0P1_9HYPH</name>
<evidence type="ECO:0000313" key="2">
    <source>
        <dbReference type="EMBL" id="GLK68641.1"/>
    </source>
</evidence>
<keyword evidence="1" id="KW-0732">Signal</keyword>
<dbReference type="Proteomes" id="UP001143372">
    <property type="component" value="Unassembled WGS sequence"/>
</dbReference>
<feature type="signal peptide" evidence="1">
    <location>
        <begin position="1"/>
        <end position="40"/>
    </location>
</feature>
<comment type="caution">
    <text evidence="2">The sequence shown here is derived from an EMBL/GenBank/DDBJ whole genome shotgun (WGS) entry which is preliminary data.</text>
</comment>
<evidence type="ECO:0000313" key="3">
    <source>
        <dbReference type="Proteomes" id="UP001143372"/>
    </source>
</evidence>
<proteinExistence type="predicted"/>
<organism evidence="2 3">
    <name type="scientific">Hansschlegelia plantiphila</name>
    <dbReference type="NCBI Taxonomy" id="374655"/>
    <lineage>
        <taxon>Bacteria</taxon>
        <taxon>Pseudomonadati</taxon>
        <taxon>Pseudomonadota</taxon>
        <taxon>Alphaproteobacteria</taxon>
        <taxon>Hyphomicrobiales</taxon>
        <taxon>Methylopilaceae</taxon>
        <taxon>Hansschlegelia</taxon>
    </lineage>
</organism>
<sequence length="110" mass="11649">MTEYGDQAPGGFSMTVSVSRSFALAAALAVSASVALPALAEPFDPRARNDGVSITITKQPSYLNTRATPLGPTTQASYRTSAIYQPFQQQPNSISFYRGGLPGNFEVPGF</sequence>